<reference evidence="1 2" key="1">
    <citation type="submission" date="2014-04" db="EMBL/GenBank/DDBJ databases">
        <authorList>
            <consortium name="DOE Joint Genome Institute"/>
            <person name="Kuo A."/>
            <person name="Kohler A."/>
            <person name="Costa M.D."/>
            <person name="Nagy L.G."/>
            <person name="Floudas D."/>
            <person name="Copeland A."/>
            <person name="Barry K.W."/>
            <person name="Cichocki N."/>
            <person name="Veneault-Fourrey C."/>
            <person name="LaButti K."/>
            <person name="Lindquist E.A."/>
            <person name="Lipzen A."/>
            <person name="Lundell T."/>
            <person name="Morin E."/>
            <person name="Murat C."/>
            <person name="Sun H."/>
            <person name="Tunlid A."/>
            <person name="Henrissat B."/>
            <person name="Grigoriev I.V."/>
            <person name="Hibbett D.S."/>
            <person name="Martin F."/>
            <person name="Nordberg H.P."/>
            <person name="Cantor M.N."/>
            <person name="Hua S.X."/>
        </authorList>
    </citation>
    <scope>NUCLEOTIDE SEQUENCE [LARGE SCALE GENOMIC DNA]</scope>
    <source>
        <strain evidence="1 2">441</strain>
    </source>
</reference>
<protein>
    <submittedName>
        <fullName evidence="1">Uncharacterized protein</fullName>
    </submittedName>
</protein>
<dbReference type="HOGENOM" id="CLU_1759544_0_0_1"/>
<dbReference type="EMBL" id="KN833744">
    <property type="protein sequence ID" value="KIK21968.1"/>
    <property type="molecule type" value="Genomic_DNA"/>
</dbReference>
<keyword evidence="2" id="KW-1185">Reference proteome</keyword>
<evidence type="ECO:0000313" key="1">
    <source>
        <dbReference type="EMBL" id="KIK21968.1"/>
    </source>
</evidence>
<reference evidence="2" key="2">
    <citation type="submission" date="2015-01" db="EMBL/GenBank/DDBJ databases">
        <title>Evolutionary Origins and Diversification of the Mycorrhizal Mutualists.</title>
        <authorList>
            <consortium name="DOE Joint Genome Institute"/>
            <consortium name="Mycorrhizal Genomics Consortium"/>
            <person name="Kohler A."/>
            <person name="Kuo A."/>
            <person name="Nagy L.G."/>
            <person name="Floudas D."/>
            <person name="Copeland A."/>
            <person name="Barry K.W."/>
            <person name="Cichocki N."/>
            <person name="Veneault-Fourrey C."/>
            <person name="LaButti K."/>
            <person name="Lindquist E.A."/>
            <person name="Lipzen A."/>
            <person name="Lundell T."/>
            <person name="Morin E."/>
            <person name="Murat C."/>
            <person name="Riley R."/>
            <person name="Ohm R."/>
            <person name="Sun H."/>
            <person name="Tunlid A."/>
            <person name="Henrissat B."/>
            <person name="Grigoriev I.V."/>
            <person name="Hibbett D.S."/>
            <person name="Martin F."/>
        </authorList>
    </citation>
    <scope>NUCLEOTIDE SEQUENCE [LARGE SCALE GENOMIC DNA]</scope>
    <source>
        <strain evidence="2">441</strain>
    </source>
</reference>
<gene>
    <name evidence="1" type="ORF">PISMIDRAFT_527526</name>
</gene>
<proteinExistence type="predicted"/>
<name>A0A0C9ZQI1_9AGAM</name>
<dbReference type="AlphaFoldDB" id="A0A0C9ZQI1"/>
<evidence type="ECO:0000313" key="2">
    <source>
        <dbReference type="Proteomes" id="UP000054018"/>
    </source>
</evidence>
<dbReference type="Proteomes" id="UP000054018">
    <property type="component" value="Unassembled WGS sequence"/>
</dbReference>
<sequence length="148" mass="16427">MTLLRVDAMRGVNTERGGSATMRGRQLCHTIGAGNQPGYRIHALFRCSPLHFFVPCSRRRISFPSTSDVPTQGSMFWLVSHSSSPSTHSHRSSSTPPSIILSHSSRLQLSQSTSPSNSAMMLRTQTILLSVSYSGLSTNLWKKHYRHI</sequence>
<organism evidence="1 2">
    <name type="scientific">Pisolithus microcarpus 441</name>
    <dbReference type="NCBI Taxonomy" id="765257"/>
    <lineage>
        <taxon>Eukaryota</taxon>
        <taxon>Fungi</taxon>
        <taxon>Dikarya</taxon>
        <taxon>Basidiomycota</taxon>
        <taxon>Agaricomycotina</taxon>
        <taxon>Agaricomycetes</taxon>
        <taxon>Agaricomycetidae</taxon>
        <taxon>Boletales</taxon>
        <taxon>Sclerodermatineae</taxon>
        <taxon>Pisolithaceae</taxon>
        <taxon>Pisolithus</taxon>
    </lineage>
</organism>
<accession>A0A0C9ZQI1</accession>